<dbReference type="EMBL" id="JADOUF010000001">
    <property type="protein sequence ID" value="MBG6136957.1"/>
    <property type="molecule type" value="Genomic_DNA"/>
</dbReference>
<gene>
    <name evidence="9" type="ORF">IW245_003151</name>
</gene>
<dbReference type="PANTHER" id="PTHR36923">
    <property type="entry name" value="FERREDOXIN"/>
    <property type="match status" value="1"/>
</dbReference>
<comment type="cofactor">
    <cofactor evidence="1">
        <name>[3Fe-4S] cluster</name>
        <dbReference type="ChEBI" id="CHEBI:21137"/>
    </cofactor>
</comment>
<sequence length="65" mass="6851">MRVTVSPEACCGSGQCALRLPEVFDQSDVDGTVVLLVERPAGQFRAALREAVLTCPSGAIEVSED</sequence>
<evidence type="ECO:0000313" key="10">
    <source>
        <dbReference type="Proteomes" id="UP000622552"/>
    </source>
</evidence>
<evidence type="ECO:0000256" key="3">
    <source>
        <dbReference type="ARBA" id="ARBA00022723"/>
    </source>
</evidence>
<reference evidence="9" key="1">
    <citation type="submission" date="2020-11" db="EMBL/GenBank/DDBJ databases">
        <title>Sequencing the genomes of 1000 actinobacteria strains.</title>
        <authorList>
            <person name="Klenk H.-P."/>
        </authorList>
    </citation>
    <scope>NUCLEOTIDE SEQUENCE</scope>
    <source>
        <strain evidence="9">DSM 45356</strain>
    </source>
</reference>
<dbReference type="InterPro" id="IPR010693">
    <property type="entry name" value="Divergent_4Fe-4S_mono-cluster"/>
</dbReference>
<evidence type="ECO:0000256" key="6">
    <source>
        <dbReference type="ARBA" id="ARBA00023014"/>
    </source>
</evidence>
<evidence type="ECO:0000259" key="8">
    <source>
        <dbReference type="Pfam" id="PF06902"/>
    </source>
</evidence>
<protein>
    <submittedName>
        <fullName evidence="9">Ferredoxin</fullName>
    </submittedName>
</protein>
<proteinExistence type="predicted"/>
<feature type="domain" description="Divergent 4Fe-4S mono-cluster" evidence="8">
    <location>
        <begin position="1"/>
        <end position="64"/>
    </location>
</feature>
<evidence type="ECO:0000313" key="9">
    <source>
        <dbReference type="EMBL" id="MBG6136957.1"/>
    </source>
</evidence>
<keyword evidence="3" id="KW-0479">Metal-binding</keyword>
<evidence type="ECO:0000256" key="1">
    <source>
        <dbReference type="ARBA" id="ARBA00001927"/>
    </source>
</evidence>
<dbReference type="SUPFAM" id="SSF54862">
    <property type="entry name" value="4Fe-4S ferredoxins"/>
    <property type="match status" value="1"/>
</dbReference>
<keyword evidence="2" id="KW-0813">Transport</keyword>
<dbReference type="GO" id="GO:0051538">
    <property type="term" value="F:3 iron, 4 sulfur cluster binding"/>
    <property type="evidence" value="ECO:0007669"/>
    <property type="project" value="UniProtKB-KW"/>
</dbReference>
<comment type="caution">
    <text evidence="9">The sequence shown here is derived from an EMBL/GenBank/DDBJ whole genome shotgun (WGS) entry which is preliminary data.</text>
</comment>
<keyword evidence="7" id="KW-0003">3Fe-4S</keyword>
<dbReference type="PANTHER" id="PTHR36923:SF3">
    <property type="entry name" value="FERREDOXIN"/>
    <property type="match status" value="1"/>
</dbReference>
<evidence type="ECO:0000256" key="7">
    <source>
        <dbReference type="ARBA" id="ARBA00023291"/>
    </source>
</evidence>
<dbReference type="Gene3D" id="3.30.70.20">
    <property type="match status" value="1"/>
</dbReference>
<dbReference type="Pfam" id="PF06902">
    <property type="entry name" value="Fer4_19"/>
    <property type="match status" value="1"/>
</dbReference>
<accession>A0A8J7GHX8</accession>
<evidence type="ECO:0000256" key="4">
    <source>
        <dbReference type="ARBA" id="ARBA00022982"/>
    </source>
</evidence>
<organism evidence="9 10">
    <name type="scientific">Longispora fulva</name>
    <dbReference type="NCBI Taxonomy" id="619741"/>
    <lineage>
        <taxon>Bacteria</taxon>
        <taxon>Bacillati</taxon>
        <taxon>Actinomycetota</taxon>
        <taxon>Actinomycetes</taxon>
        <taxon>Micromonosporales</taxon>
        <taxon>Micromonosporaceae</taxon>
        <taxon>Longispora</taxon>
    </lineage>
</organism>
<dbReference type="RefSeq" id="WP_197003871.1">
    <property type="nucleotide sequence ID" value="NZ_BONS01000022.1"/>
</dbReference>
<keyword evidence="4" id="KW-0249">Electron transport</keyword>
<dbReference type="InterPro" id="IPR051269">
    <property type="entry name" value="Fe-S_cluster_ET"/>
</dbReference>
<dbReference type="GO" id="GO:0046872">
    <property type="term" value="F:metal ion binding"/>
    <property type="evidence" value="ECO:0007669"/>
    <property type="project" value="UniProtKB-KW"/>
</dbReference>
<evidence type="ECO:0000256" key="2">
    <source>
        <dbReference type="ARBA" id="ARBA00022448"/>
    </source>
</evidence>
<keyword evidence="5" id="KW-0408">Iron</keyword>
<dbReference type="Proteomes" id="UP000622552">
    <property type="component" value="Unassembled WGS sequence"/>
</dbReference>
<keyword evidence="10" id="KW-1185">Reference proteome</keyword>
<evidence type="ECO:0000256" key="5">
    <source>
        <dbReference type="ARBA" id="ARBA00023004"/>
    </source>
</evidence>
<name>A0A8J7GHX8_9ACTN</name>
<keyword evidence="6" id="KW-0411">Iron-sulfur</keyword>
<dbReference type="AlphaFoldDB" id="A0A8J7GHX8"/>